<dbReference type="InterPro" id="IPR005546">
    <property type="entry name" value="Autotransporte_beta"/>
</dbReference>
<proteinExistence type="inferred from homology"/>
<evidence type="ECO:0000256" key="1">
    <source>
        <dbReference type="ARBA" id="ARBA00022670"/>
    </source>
</evidence>
<dbReference type="GO" id="GO:0019867">
    <property type="term" value="C:outer membrane"/>
    <property type="evidence" value="ECO:0007669"/>
    <property type="project" value="InterPro"/>
</dbReference>
<dbReference type="Pfam" id="PF12951">
    <property type="entry name" value="PATR"/>
    <property type="match status" value="1"/>
</dbReference>
<organism evidence="8 9">
    <name type="scientific">Allomesorhizobium camelthorni</name>
    <dbReference type="NCBI Taxonomy" id="475069"/>
    <lineage>
        <taxon>Bacteria</taxon>
        <taxon>Pseudomonadati</taxon>
        <taxon>Pseudomonadota</taxon>
        <taxon>Alphaproteobacteria</taxon>
        <taxon>Hyphomicrobiales</taxon>
        <taxon>Phyllobacteriaceae</taxon>
        <taxon>Allomesorhizobium</taxon>
    </lineage>
</organism>
<dbReference type="InterPro" id="IPR036852">
    <property type="entry name" value="Peptidase_S8/S53_dom_sf"/>
</dbReference>
<reference evidence="8 9" key="1">
    <citation type="submission" date="2020-02" db="EMBL/GenBank/DDBJ databases">
        <title>Genome sequence of strain CCNWXJ40-4.</title>
        <authorList>
            <person name="Gao J."/>
            <person name="Sun J."/>
        </authorList>
    </citation>
    <scope>NUCLEOTIDE SEQUENCE [LARGE SCALE GENOMIC DNA]</scope>
    <source>
        <strain evidence="8 9">CCNWXJ 40-4</strain>
    </source>
</reference>
<dbReference type="PROSITE" id="PS51892">
    <property type="entry name" value="SUBTILASE"/>
    <property type="match status" value="1"/>
</dbReference>
<evidence type="ECO:0000256" key="2">
    <source>
        <dbReference type="ARBA" id="ARBA00022729"/>
    </source>
</evidence>
<dbReference type="NCBIfam" id="TIGR01414">
    <property type="entry name" value="autotrans_barl"/>
    <property type="match status" value="1"/>
</dbReference>
<dbReference type="Gene3D" id="2.40.128.130">
    <property type="entry name" value="Autotransporter beta-domain"/>
    <property type="match status" value="1"/>
</dbReference>
<evidence type="ECO:0000256" key="4">
    <source>
        <dbReference type="ARBA" id="ARBA00022825"/>
    </source>
</evidence>
<dbReference type="Proteomes" id="UP001642900">
    <property type="component" value="Unassembled WGS sequence"/>
</dbReference>
<dbReference type="CDD" id="cd04848">
    <property type="entry name" value="Peptidases_S8_Autotransporter_serine_protease_like"/>
    <property type="match status" value="1"/>
</dbReference>
<dbReference type="GO" id="GO:0016485">
    <property type="term" value="P:protein processing"/>
    <property type="evidence" value="ECO:0007669"/>
    <property type="project" value="TreeGrafter"/>
</dbReference>
<keyword evidence="1 5" id="KW-0645">Protease</keyword>
<dbReference type="InterPro" id="IPR006315">
    <property type="entry name" value="OM_autotransptr_brl_dom"/>
</dbReference>
<keyword evidence="9" id="KW-1185">Reference proteome</keyword>
<dbReference type="InterPro" id="IPR011050">
    <property type="entry name" value="Pectin_lyase_fold/virulence"/>
</dbReference>
<comment type="similarity">
    <text evidence="5">Belongs to the peptidase S8 family.</text>
</comment>
<dbReference type="SUPFAM" id="SSF51126">
    <property type="entry name" value="Pectin lyase-like"/>
    <property type="match status" value="1"/>
</dbReference>
<dbReference type="InterPro" id="IPR015500">
    <property type="entry name" value="Peptidase_S8_subtilisin-rel"/>
</dbReference>
<dbReference type="InterPro" id="IPR013425">
    <property type="entry name" value="Autotrns_rpt"/>
</dbReference>
<evidence type="ECO:0000256" key="6">
    <source>
        <dbReference type="SAM" id="MobiDB-lite"/>
    </source>
</evidence>
<protein>
    <submittedName>
        <fullName evidence="8">Autotransporter domain-containing protein</fullName>
    </submittedName>
</protein>
<dbReference type="RefSeq" id="WP_165029936.1">
    <property type="nucleotide sequence ID" value="NZ_JAAKZF010000025.1"/>
</dbReference>
<dbReference type="PANTHER" id="PTHR42884:SF14">
    <property type="entry name" value="NEUROENDOCRINE CONVERTASE 1"/>
    <property type="match status" value="1"/>
</dbReference>
<feature type="domain" description="Autotransporter" evidence="7">
    <location>
        <begin position="886"/>
        <end position="1162"/>
    </location>
</feature>
<evidence type="ECO:0000256" key="3">
    <source>
        <dbReference type="ARBA" id="ARBA00022801"/>
    </source>
</evidence>
<gene>
    <name evidence="8" type="ORF">G6N73_17830</name>
</gene>
<dbReference type="Gene3D" id="3.40.50.200">
    <property type="entry name" value="Peptidase S8/S53 domain"/>
    <property type="match status" value="1"/>
</dbReference>
<dbReference type="SUPFAM" id="SSF103515">
    <property type="entry name" value="Autotransporter"/>
    <property type="match status" value="1"/>
</dbReference>
<dbReference type="Pfam" id="PF03797">
    <property type="entry name" value="Autotransporter"/>
    <property type="match status" value="1"/>
</dbReference>
<feature type="active site" description="Charge relay system" evidence="5">
    <location>
        <position position="164"/>
    </location>
</feature>
<dbReference type="AlphaFoldDB" id="A0A6G4WEI8"/>
<dbReference type="EMBL" id="JAAKZF010000025">
    <property type="protein sequence ID" value="NGO53004.1"/>
    <property type="molecule type" value="Genomic_DNA"/>
</dbReference>
<evidence type="ECO:0000256" key="5">
    <source>
        <dbReference type="PROSITE-ProRule" id="PRU01240"/>
    </source>
</evidence>
<dbReference type="InterPro" id="IPR023828">
    <property type="entry name" value="Peptidase_S8_Ser-AS"/>
</dbReference>
<dbReference type="SUPFAM" id="SSF52743">
    <property type="entry name" value="Subtilisin-like"/>
    <property type="match status" value="1"/>
</dbReference>
<dbReference type="PANTHER" id="PTHR42884">
    <property type="entry name" value="PROPROTEIN CONVERTASE SUBTILISIN/KEXIN-RELATED"/>
    <property type="match status" value="1"/>
</dbReference>
<dbReference type="InterPro" id="IPR036709">
    <property type="entry name" value="Autotransporte_beta_dom_sf"/>
</dbReference>
<feature type="active site" description="Charge relay system" evidence="5">
    <location>
        <position position="363"/>
    </location>
</feature>
<evidence type="ECO:0000313" key="9">
    <source>
        <dbReference type="Proteomes" id="UP001642900"/>
    </source>
</evidence>
<keyword evidence="2" id="KW-0732">Signal</keyword>
<feature type="active site" description="Charge relay system" evidence="5">
    <location>
        <position position="120"/>
    </location>
</feature>
<comment type="caution">
    <text evidence="8">The sequence shown here is derived from an EMBL/GenBank/DDBJ whole genome shotgun (WGS) entry which is preliminary data.</text>
</comment>
<sequence length="1162" mass="122217">MTMQTGRDVGGSKGSRLVSAGAVQVRAAPWRARLARFRSLSMRSTAAVLFVAAASSGALGQDKPPYVNADGTGTNDLEAAMQSWRDDPEFQSNWGLKAMHADGVYALGFTGKGIRIGVFDSGIRSSHQEFGDGRLNLIDVKGFSTDGKQFAMSGEYNPEINDDHGTAMTGLVVASRNNKEMHGVAFDSPFYVANTGGTDALEQGSNNPALDFNFFKSTFDALGEKNVRMVNESWGSGSAIPSENRTGSISDLVFASRNFWKLRTVGAKTWLDATVDGVRQHGFVQVVSNGNNSKSANPDLFASQPFFSPDVERKWLAVTGYDETGSQVYHKCGVAKWWCIMGPSGMTSTTTDGKYMDNANGTSASSPNVSGALALVMNRYPYMSNEEAVTTLLTTAQNKIADPDRKVPEHGVKTYDILTAVKNSNDPVPNELGGWGLPDLQKAMAGPGQFFGPFAAGLPKGMSDTWENDISDEAIRARKDDDVKEQATLRRLLQNGQRENGETFTEDDKKHLKELIDLREKAMLTRGKDPVTGKTYVGSLEKLGDGHLVLAGKNTYEGSTWVRGGKLSVDGSITSTVTVDGSGIGEEVEYYTPQGDKRTEQGTIGGTIGGTGTIGGLIAKAGGTVEPGSVAQPIATLKVGNVGVRFEKGSTYAVEGNSLGASDRIETTGTATLNGGTVEVHPQAEGGRLYLPKERYQILTAVRGVNGQFDKTTSDLAFLDPSLDHRTHDVGLTLTRNDVALASTAATANETAVAVALENAFPLTPLLTSHGKSTPAGEPQTDATPNPAPAVPVAEAPPPPTVQALPAAPLDLLPLAILNLSKGSAGYAWVPLSGEVHATVKGALTGESSYARDAVTERLRAAFDGAGASSVPVMAYGPDGVEPAPAATDCFAVWGQAYGAWGTADGDGNAAGYHRSAGGFLVGGDVSAGDWRLGLAGGYGHSSYEVDARAASAEADNYTLALYSGARIEALSLNFGAAHSWHSIDTRRGVVFPGFADSVTASYDARTAQVFGEAGYELSYGFARFEPFANLAHLHLKTDGYREEDKNGAGLTSSSSSSDVTYTTLGLHHGSDFDIGGRAIKARGTLGWRHAFGDVVPQATHAFAGGQNFTISGTPVAKDAAIVEAGLDFHLAANASLAVSYEGQIASSVQEHGVTAKLGVRF</sequence>
<dbReference type="Pfam" id="PF00082">
    <property type="entry name" value="Peptidase_S8"/>
    <property type="match status" value="1"/>
</dbReference>
<keyword evidence="4 5" id="KW-0720">Serine protease</keyword>
<dbReference type="InterPro" id="IPR000209">
    <property type="entry name" value="Peptidase_S8/S53_dom"/>
</dbReference>
<dbReference type="PRINTS" id="PR00723">
    <property type="entry name" value="SUBTILISIN"/>
</dbReference>
<dbReference type="PROSITE" id="PS00138">
    <property type="entry name" value="SUBTILASE_SER"/>
    <property type="match status" value="1"/>
</dbReference>
<dbReference type="SMART" id="SM00869">
    <property type="entry name" value="Autotransporter"/>
    <property type="match status" value="1"/>
</dbReference>
<feature type="region of interest" description="Disordered" evidence="6">
    <location>
        <begin position="768"/>
        <end position="792"/>
    </location>
</feature>
<dbReference type="PROSITE" id="PS51208">
    <property type="entry name" value="AUTOTRANSPORTER"/>
    <property type="match status" value="1"/>
</dbReference>
<dbReference type="InterPro" id="IPR034061">
    <property type="entry name" value="Peptidases_S8_Autotransporter"/>
</dbReference>
<keyword evidence="3 5" id="KW-0378">Hydrolase</keyword>
<dbReference type="GO" id="GO:0004252">
    <property type="term" value="F:serine-type endopeptidase activity"/>
    <property type="evidence" value="ECO:0007669"/>
    <property type="project" value="UniProtKB-UniRule"/>
</dbReference>
<dbReference type="NCBIfam" id="TIGR02601">
    <property type="entry name" value="autotrns_rpt"/>
    <property type="match status" value="1"/>
</dbReference>
<evidence type="ECO:0000259" key="7">
    <source>
        <dbReference type="PROSITE" id="PS51208"/>
    </source>
</evidence>
<accession>A0A6G4WEI8</accession>
<name>A0A6G4WEI8_9HYPH</name>
<evidence type="ECO:0000313" key="8">
    <source>
        <dbReference type="EMBL" id="NGO53004.1"/>
    </source>
</evidence>